<reference evidence="11" key="2">
    <citation type="submission" date="2025-08" db="UniProtKB">
        <authorList>
            <consortium name="Ensembl"/>
        </authorList>
    </citation>
    <scope>IDENTIFICATION</scope>
</reference>
<feature type="domain" description="PDZ" evidence="9">
    <location>
        <begin position="122"/>
        <end position="180"/>
    </location>
</feature>
<dbReference type="InterPro" id="IPR036034">
    <property type="entry name" value="PDZ_sf"/>
</dbReference>
<dbReference type="PROSITE" id="PS51022">
    <property type="entry name" value="L27"/>
    <property type="match status" value="1"/>
</dbReference>
<accession>A0A8C9QUB4</accession>
<evidence type="ECO:0000256" key="3">
    <source>
        <dbReference type="ARBA" id="ARBA00022427"/>
    </source>
</evidence>
<keyword evidence="8" id="KW-0472">Membrane</keyword>
<evidence type="ECO:0000256" key="6">
    <source>
        <dbReference type="ARBA" id="ARBA00022737"/>
    </source>
</evidence>
<dbReference type="GO" id="GO:0005923">
    <property type="term" value="C:bicellular tight junction"/>
    <property type="evidence" value="ECO:0007669"/>
    <property type="project" value="UniProtKB-SubCell"/>
</dbReference>
<keyword evidence="7" id="KW-0965">Cell junction</keyword>
<dbReference type="InterPro" id="IPR015132">
    <property type="entry name" value="L27_2"/>
</dbReference>
<dbReference type="Proteomes" id="UP000694397">
    <property type="component" value="Chromosome 16"/>
</dbReference>
<dbReference type="InterPro" id="IPR004172">
    <property type="entry name" value="L27_dom"/>
</dbReference>
<dbReference type="InterPro" id="IPR051342">
    <property type="entry name" value="PDZ_scaffold"/>
</dbReference>
<dbReference type="InterPro" id="IPR036892">
    <property type="entry name" value="L27_dom_sf"/>
</dbReference>
<reference evidence="11 12" key="1">
    <citation type="submission" date="2019-04" db="EMBL/GenBank/DDBJ databases">
        <authorList>
            <consortium name="Wellcome Sanger Institute Data Sharing"/>
        </authorList>
    </citation>
    <scope>NUCLEOTIDE SEQUENCE [LARGE SCALE GENOMIC DNA]</scope>
</reference>
<comment type="subcellular location">
    <subcellularLocation>
        <location evidence="1">Apical cell membrane</location>
    </subcellularLocation>
    <subcellularLocation>
        <location evidence="2">Cell junction</location>
        <location evidence="2">Tight junction</location>
    </subcellularLocation>
</comment>
<dbReference type="SUPFAM" id="SSF50156">
    <property type="entry name" value="PDZ domain-like"/>
    <property type="match status" value="1"/>
</dbReference>
<feature type="domain" description="L27" evidence="10">
    <location>
        <begin position="1"/>
        <end position="61"/>
    </location>
</feature>
<evidence type="ECO:0000256" key="4">
    <source>
        <dbReference type="ARBA" id="ARBA00022475"/>
    </source>
</evidence>
<protein>
    <recommendedName>
        <fullName evidence="13">PDZ domain-containing protein</fullName>
    </recommendedName>
</protein>
<dbReference type="PANTHER" id="PTHR19964:SF10">
    <property type="entry name" value="MULTIPLE PDZ DOMAIN PROTEIN"/>
    <property type="match status" value="1"/>
</dbReference>
<dbReference type="PROSITE" id="PS50106">
    <property type="entry name" value="PDZ"/>
    <property type="match status" value="1"/>
</dbReference>
<evidence type="ECO:0000313" key="12">
    <source>
        <dbReference type="Proteomes" id="UP000694397"/>
    </source>
</evidence>
<evidence type="ECO:0008006" key="13">
    <source>
        <dbReference type="Google" id="ProtNLM"/>
    </source>
</evidence>
<evidence type="ECO:0000256" key="1">
    <source>
        <dbReference type="ARBA" id="ARBA00004221"/>
    </source>
</evidence>
<evidence type="ECO:0000313" key="11">
    <source>
        <dbReference type="Ensembl" id="ENSSFOP00015000781.2"/>
    </source>
</evidence>
<name>A0A8C9QUB4_SCLFO</name>
<proteinExistence type="predicted"/>
<evidence type="ECO:0000259" key="10">
    <source>
        <dbReference type="PROSITE" id="PS51022"/>
    </source>
</evidence>
<keyword evidence="5" id="KW-0597">Phosphoprotein</keyword>
<evidence type="ECO:0000256" key="5">
    <source>
        <dbReference type="ARBA" id="ARBA00022553"/>
    </source>
</evidence>
<keyword evidence="4" id="KW-1003">Cell membrane</keyword>
<dbReference type="PANTHER" id="PTHR19964">
    <property type="entry name" value="MULTIPLE PDZ DOMAIN PROTEIN"/>
    <property type="match status" value="1"/>
</dbReference>
<dbReference type="Pfam" id="PF00595">
    <property type="entry name" value="PDZ"/>
    <property type="match status" value="1"/>
</dbReference>
<dbReference type="GO" id="GO:0016324">
    <property type="term" value="C:apical plasma membrane"/>
    <property type="evidence" value="ECO:0007669"/>
    <property type="project" value="UniProtKB-SubCell"/>
</dbReference>
<dbReference type="Gene3D" id="1.10.287.650">
    <property type="entry name" value="L27 domain"/>
    <property type="match status" value="1"/>
</dbReference>
<dbReference type="SUPFAM" id="SSF101288">
    <property type="entry name" value="L27 domain"/>
    <property type="match status" value="1"/>
</dbReference>
<evidence type="ECO:0000256" key="2">
    <source>
        <dbReference type="ARBA" id="ARBA00004435"/>
    </source>
</evidence>
<keyword evidence="3" id="KW-0796">Tight junction</keyword>
<reference evidence="11" key="3">
    <citation type="submission" date="2025-09" db="UniProtKB">
        <authorList>
            <consortium name="Ensembl"/>
        </authorList>
    </citation>
    <scope>IDENTIFICATION</scope>
</reference>
<dbReference type="Gene3D" id="2.30.42.10">
    <property type="match status" value="1"/>
</dbReference>
<sequence length="180" mass="20201">MLQKTQRALQAVERLQAKLKERGDLSSEEKLNLLKTLLQSPLFHQILALQTSLHAVNNQVVIIHRAETRFTVPHSESFIWATQNGCLEALETSSFPQINGEMSDDEFKHIVRSMAQGRCTMDVEMLKPLSGELGFSMVGLESDDQGELGLFVQKIQPRGLVEMDGQLRKGDQILSVNGER</sequence>
<dbReference type="Pfam" id="PF09045">
    <property type="entry name" value="L27_2"/>
    <property type="match status" value="1"/>
</dbReference>
<dbReference type="GO" id="GO:0005737">
    <property type="term" value="C:cytoplasm"/>
    <property type="evidence" value="ECO:0007669"/>
    <property type="project" value="TreeGrafter"/>
</dbReference>
<dbReference type="Ensembl" id="ENSSFOT00015000807.2">
    <property type="protein sequence ID" value="ENSSFOP00015000781.2"/>
    <property type="gene ID" value="ENSSFOG00015000612.2"/>
</dbReference>
<evidence type="ECO:0000256" key="7">
    <source>
        <dbReference type="ARBA" id="ARBA00022949"/>
    </source>
</evidence>
<dbReference type="InterPro" id="IPR001478">
    <property type="entry name" value="PDZ"/>
</dbReference>
<organism evidence="11 12">
    <name type="scientific">Scleropages formosus</name>
    <name type="common">Asian bonytongue</name>
    <name type="synonym">Osteoglossum formosum</name>
    <dbReference type="NCBI Taxonomy" id="113540"/>
    <lineage>
        <taxon>Eukaryota</taxon>
        <taxon>Metazoa</taxon>
        <taxon>Chordata</taxon>
        <taxon>Craniata</taxon>
        <taxon>Vertebrata</taxon>
        <taxon>Euteleostomi</taxon>
        <taxon>Actinopterygii</taxon>
        <taxon>Neopterygii</taxon>
        <taxon>Teleostei</taxon>
        <taxon>Osteoglossocephala</taxon>
        <taxon>Osteoglossomorpha</taxon>
        <taxon>Osteoglossiformes</taxon>
        <taxon>Osteoglossidae</taxon>
        <taxon>Scleropages</taxon>
    </lineage>
</organism>
<dbReference type="AlphaFoldDB" id="A0A8C9QUB4"/>
<keyword evidence="12" id="KW-1185">Reference proteome</keyword>
<evidence type="ECO:0000256" key="8">
    <source>
        <dbReference type="ARBA" id="ARBA00023136"/>
    </source>
</evidence>
<evidence type="ECO:0000259" key="9">
    <source>
        <dbReference type="PROSITE" id="PS50106"/>
    </source>
</evidence>
<keyword evidence="6" id="KW-0677">Repeat</keyword>
<dbReference type="GeneTree" id="ENSGT00940000155586"/>
<dbReference type="GO" id="GO:0120192">
    <property type="term" value="P:tight junction assembly"/>
    <property type="evidence" value="ECO:0007669"/>
    <property type="project" value="TreeGrafter"/>
</dbReference>